<dbReference type="Gene3D" id="3.50.50.60">
    <property type="entry name" value="FAD/NAD(P)-binding domain"/>
    <property type="match status" value="1"/>
</dbReference>
<dbReference type="GO" id="GO:0006598">
    <property type="term" value="P:polyamine catabolic process"/>
    <property type="evidence" value="ECO:0007669"/>
    <property type="project" value="TreeGrafter"/>
</dbReference>
<dbReference type="Pfam" id="PF01593">
    <property type="entry name" value="Amino_oxidase"/>
    <property type="match status" value="1"/>
</dbReference>
<dbReference type="PANTHER" id="PTHR10742">
    <property type="entry name" value="FLAVIN MONOAMINE OXIDASE"/>
    <property type="match status" value="1"/>
</dbReference>
<name>A0A2B4RVH2_STYPI</name>
<reference evidence="3" key="1">
    <citation type="journal article" date="2017" name="bioRxiv">
        <title>Comparative analysis of the genomes of Stylophora pistillata and Acropora digitifera provides evidence for extensive differences between species of corals.</title>
        <authorList>
            <person name="Voolstra C.R."/>
            <person name="Li Y."/>
            <person name="Liew Y.J."/>
            <person name="Baumgarten S."/>
            <person name="Zoccola D."/>
            <person name="Flot J.-F."/>
            <person name="Tambutte S."/>
            <person name="Allemand D."/>
            <person name="Aranda M."/>
        </authorList>
    </citation>
    <scope>NUCLEOTIDE SEQUENCE [LARGE SCALE GENOMIC DNA]</scope>
</reference>
<comment type="caution">
    <text evidence="2">The sequence shown here is derived from an EMBL/GenBank/DDBJ whole genome shotgun (WGS) entry which is preliminary data.</text>
</comment>
<keyword evidence="3" id="KW-1185">Reference proteome</keyword>
<dbReference type="InterPro" id="IPR050281">
    <property type="entry name" value="Flavin_monoamine_oxidase"/>
</dbReference>
<protein>
    <submittedName>
        <fullName evidence="2">Polyamine oxidase</fullName>
    </submittedName>
</protein>
<dbReference type="AlphaFoldDB" id="A0A2B4RVH2"/>
<feature type="domain" description="Amine oxidase" evidence="1">
    <location>
        <begin position="38"/>
        <end position="286"/>
    </location>
</feature>
<gene>
    <name evidence="2" type="primary">PAO</name>
    <name evidence="2" type="ORF">AWC38_SpisGene15354</name>
</gene>
<proteinExistence type="predicted"/>
<evidence type="ECO:0000259" key="1">
    <source>
        <dbReference type="Pfam" id="PF01593"/>
    </source>
</evidence>
<dbReference type="SUPFAM" id="SSF51905">
    <property type="entry name" value="FAD/NAD(P)-binding domain"/>
    <property type="match status" value="1"/>
</dbReference>
<dbReference type="OrthoDB" id="5046242at2759"/>
<dbReference type="GO" id="GO:0016491">
    <property type="term" value="F:oxidoreductase activity"/>
    <property type="evidence" value="ECO:0007669"/>
    <property type="project" value="InterPro"/>
</dbReference>
<dbReference type="PANTHER" id="PTHR10742:SF313">
    <property type="entry name" value="AMINE OXIDASE"/>
    <property type="match status" value="1"/>
</dbReference>
<evidence type="ECO:0000313" key="3">
    <source>
        <dbReference type="Proteomes" id="UP000225706"/>
    </source>
</evidence>
<dbReference type="EMBL" id="LSMT01000326">
    <property type="protein sequence ID" value="PFX20222.1"/>
    <property type="molecule type" value="Genomic_DNA"/>
</dbReference>
<dbReference type="InterPro" id="IPR036188">
    <property type="entry name" value="FAD/NAD-bd_sf"/>
</dbReference>
<dbReference type="STRING" id="50429.A0A2B4RVH2"/>
<dbReference type="Proteomes" id="UP000225706">
    <property type="component" value="Unassembled WGS sequence"/>
</dbReference>
<organism evidence="2 3">
    <name type="scientific">Stylophora pistillata</name>
    <name type="common">Smooth cauliflower coral</name>
    <dbReference type="NCBI Taxonomy" id="50429"/>
    <lineage>
        <taxon>Eukaryota</taxon>
        <taxon>Metazoa</taxon>
        <taxon>Cnidaria</taxon>
        <taxon>Anthozoa</taxon>
        <taxon>Hexacorallia</taxon>
        <taxon>Scleractinia</taxon>
        <taxon>Astrocoeniina</taxon>
        <taxon>Pocilloporidae</taxon>
        <taxon>Stylophora</taxon>
    </lineage>
</organism>
<dbReference type="SUPFAM" id="SSF54373">
    <property type="entry name" value="FAD-linked reductases, C-terminal domain"/>
    <property type="match status" value="1"/>
</dbReference>
<accession>A0A2B4RVH2</accession>
<dbReference type="Gene3D" id="3.90.660.10">
    <property type="match status" value="1"/>
</dbReference>
<dbReference type="InterPro" id="IPR002937">
    <property type="entry name" value="Amino_oxidase"/>
</dbReference>
<sequence>MGWKSRQPIEKVLEYSRLDFEHARPPELVSFYQLLSRGNDFFVSDSKGLWSLYEDLYKPLEKHILLWETVEKISYTNDSVEVQTKSNKTFVADYVLCTFSSRVLASDALTFDPPLPEWKQEAIYKNPMSVYTKIFLKFPRKFWDDHEYILHASKRRGYFPILQDLERPGMLPNGSGILLITVTGDEGRRIEEKTDEETKAEVMTTLKKVYGEKIPNPSAIFYNRWSQDKFTQGSYSEPVVGTTSHDFINLGRRLGRLYFAGEATSEEWHGYMQGAYLSGKEKAQIIADTVNGVTVQTNNVLDDYAVVHEEL</sequence>
<evidence type="ECO:0000313" key="2">
    <source>
        <dbReference type="EMBL" id="PFX20222.1"/>
    </source>
</evidence>